<dbReference type="OrthoDB" id="270167at2759"/>
<dbReference type="CDD" id="cd12148">
    <property type="entry name" value="fungal_TF_MHR"/>
    <property type="match status" value="1"/>
</dbReference>
<dbReference type="AlphaFoldDB" id="A0A9P4XVR8"/>
<reference evidence="1" key="1">
    <citation type="journal article" date="2020" name="Phytopathology">
        <title>Genome sequence of the chestnut blight fungus Cryphonectria parasitica EP155: A fundamental resource for an archetypical invasive plant pathogen.</title>
        <authorList>
            <person name="Crouch J.A."/>
            <person name="Dawe A."/>
            <person name="Aerts A."/>
            <person name="Barry K."/>
            <person name="Churchill A.C.L."/>
            <person name="Grimwood J."/>
            <person name="Hillman B."/>
            <person name="Milgroom M.G."/>
            <person name="Pangilinan J."/>
            <person name="Smith M."/>
            <person name="Salamov A."/>
            <person name="Schmutz J."/>
            <person name="Yadav J."/>
            <person name="Grigoriev I.V."/>
            <person name="Nuss D."/>
        </authorList>
    </citation>
    <scope>NUCLEOTIDE SEQUENCE</scope>
    <source>
        <strain evidence="1">EP155</strain>
    </source>
</reference>
<dbReference type="RefSeq" id="XP_040772454.1">
    <property type="nucleotide sequence ID" value="XM_040920853.1"/>
</dbReference>
<proteinExistence type="predicted"/>
<name>A0A9P4XVR8_CRYP1</name>
<dbReference type="EMBL" id="MU032351">
    <property type="protein sequence ID" value="KAF3761475.1"/>
    <property type="molecule type" value="Genomic_DNA"/>
</dbReference>
<sequence length="255" mass="28121">MSYGDCKVAQTARIHSLLLPNVTTPTPSYGMNYLSTLGGLDQPHTVILRARKQNGIRHRTCYSGLLFEESRGQRISLVVQQQRPTVGFSAHFRAMAWDVDRGPWSASLALPGLCNRYFSTFHKAIPIISPSLQQDIEEETGDSLPPAATSVLVLAMCLILFRPSSAGSNDSAREHSITPDALYVAVKTAFAHVQAFVPASTRLVQAGLLLSIFECTVVRMSHVLGLDSDVKVLAKPCQKDLEEWNVWWGVVIMER</sequence>
<evidence type="ECO:0000313" key="2">
    <source>
        <dbReference type="Proteomes" id="UP000803844"/>
    </source>
</evidence>
<accession>A0A9P4XVR8</accession>
<protein>
    <recommendedName>
        <fullName evidence="3">Transcription factor domain-containing protein</fullName>
    </recommendedName>
</protein>
<gene>
    <name evidence="1" type="ORF">M406DRAFT_333535</name>
</gene>
<organism evidence="1 2">
    <name type="scientific">Cryphonectria parasitica (strain ATCC 38755 / EP155)</name>
    <dbReference type="NCBI Taxonomy" id="660469"/>
    <lineage>
        <taxon>Eukaryota</taxon>
        <taxon>Fungi</taxon>
        <taxon>Dikarya</taxon>
        <taxon>Ascomycota</taxon>
        <taxon>Pezizomycotina</taxon>
        <taxon>Sordariomycetes</taxon>
        <taxon>Sordariomycetidae</taxon>
        <taxon>Diaporthales</taxon>
        <taxon>Cryphonectriaceae</taxon>
        <taxon>Cryphonectria-Endothia species complex</taxon>
        <taxon>Cryphonectria</taxon>
    </lineage>
</organism>
<keyword evidence="2" id="KW-1185">Reference proteome</keyword>
<dbReference type="Proteomes" id="UP000803844">
    <property type="component" value="Unassembled WGS sequence"/>
</dbReference>
<comment type="caution">
    <text evidence="1">The sequence shown here is derived from an EMBL/GenBank/DDBJ whole genome shotgun (WGS) entry which is preliminary data.</text>
</comment>
<evidence type="ECO:0008006" key="3">
    <source>
        <dbReference type="Google" id="ProtNLM"/>
    </source>
</evidence>
<evidence type="ECO:0000313" key="1">
    <source>
        <dbReference type="EMBL" id="KAF3761475.1"/>
    </source>
</evidence>
<dbReference type="GeneID" id="63837982"/>